<dbReference type="PANTHER" id="PTHR37625:SF4">
    <property type="entry name" value="OUTER MEMBRANE LIPOPROTEIN"/>
    <property type="match status" value="1"/>
</dbReference>
<gene>
    <name evidence="1" type="ORF">METHB2_120046</name>
</gene>
<organism evidence="1 2">
    <name type="scientific">Candidatus Methylobacter favarea</name>
    <dbReference type="NCBI Taxonomy" id="2707345"/>
    <lineage>
        <taxon>Bacteria</taxon>
        <taxon>Pseudomonadati</taxon>
        <taxon>Pseudomonadota</taxon>
        <taxon>Gammaproteobacteria</taxon>
        <taxon>Methylococcales</taxon>
        <taxon>Methylococcaceae</taxon>
        <taxon>Methylobacter</taxon>
    </lineage>
</organism>
<accession>A0A8S0XR13</accession>
<dbReference type="Proteomes" id="UP000494216">
    <property type="component" value="Unassembled WGS sequence"/>
</dbReference>
<dbReference type="Pfam" id="PF12790">
    <property type="entry name" value="T6SS-SciN"/>
    <property type="match status" value="1"/>
</dbReference>
<evidence type="ECO:0000313" key="2">
    <source>
        <dbReference type="Proteomes" id="UP000494216"/>
    </source>
</evidence>
<dbReference type="EMBL" id="CADCXN010000024">
    <property type="protein sequence ID" value="CAA9889687.1"/>
    <property type="molecule type" value="Genomic_DNA"/>
</dbReference>
<name>A0A8S0XR13_9GAMM</name>
<sequence>MPNITAILILLSMLLWSCSSDPEKPEPPPEPPTIVQAIIAVSDQVNPDVNDRPSPIVVYLYELKALGKFEDADFYKLYEDHESVLGSELVASEKFHLQPGDITLVDHPVSPETKYIAVSAAYRNLNEAIWKAAVPIPAKKTSELRIFVGKLSVGIRQK</sequence>
<dbReference type="InterPro" id="IPR038706">
    <property type="entry name" value="Type_VI_SciN-like_sf"/>
</dbReference>
<protein>
    <submittedName>
        <fullName evidence="1">Type VI secretion lipoprotein, VC_A0113 family</fullName>
    </submittedName>
</protein>
<dbReference type="PANTHER" id="PTHR37625">
    <property type="entry name" value="OUTER MEMBRANE LIPOPROTEIN-RELATED"/>
    <property type="match status" value="1"/>
</dbReference>
<dbReference type="Gene3D" id="2.60.40.4150">
    <property type="entry name" value="Type VI secretion system, lipoprotein SciN"/>
    <property type="match status" value="1"/>
</dbReference>
<dbReference type="RefSeq" id="WP_174624673.1">
    <property type="nucleotide sequence ID" value="NZ_CADCXN010000024.1"/>
</dbReference>
<reference evidence="1 2" key="1">
    <citation type="submission" date="2020-02" db="EMBL/GenBank/DDBJ databases">
        <authorList>
            <person name="Hogendoorn C."/>
        </authorList>
    </citation>
    <scope>NUCLEOTIDE SEQUENCE [LARGE SCALE GENOMIC DNA]</scope>
    <source>
        <strain evidence="1">METHB21</strain>
    </source>
</reference>
<dbReference type="InterPro" id="IPR017734">
    <property type="entry name" value="T6SS_SciN"/>
</dbReference>
<proteinExistence type="predicted"/>
<dbReference type="NCBIfam" id="TIGR03352">
    <property type="entry name" value="VI_chp_3"/>
    <property type="match status" value="1"/>
</dbReference>
<keyword evidence="1" id="KW-0449">Lipoprotein</keyword>
<keyword evidence="2" id="KW-1185">Reference proteome</keyword>
<evidence type="ECO:0000313" key="1">
    <source>
        <dbReference type="EMBL" id="CAA9889687.1"/>
    </source>
</evidence>
<dbReference type="AlphaFoldDB" id="A0A8S0XR13"/>
<comment type="caution">
    <text evidence="1">The sequence shown here is derived from an EMBL/GenBank/DDBJ whole genome shotgun (WGS) entry which is preliminary data.</text>
</comment>